<evidence type="ECO:0000256" key="16">
    <source>
        <dbReference type="ARBA" id="ARBA00023273"/>
    </source>
</evidence>
<dbReference type="GO" id="GO:0005789">
    <property type="term" value="C:endoplasmic reticulum membrane"/>
    <property type="evidence" value="ECO:0007669"/>
    <property type="project" value="UniProtKB-SubCell"/>
</dbReference>
<keyword evidence="13" id="KW-0446">Lipid-binding</keyword>
<keyword evidence="9" id="KW-0963">Cytoplasm</keyword>
<keyword evidence="8" id="KW-1003">Cell membrane</keyword>
<name>A0A3B3SAP0_9TELE</name>
<dbReference type="InterPro" id="IPR001849">
    <property type="entry name" value="PH_domain"/>
</dbReference>
<evidence type="ECO:0000256" key="17">
    <source>
        <dbReference type="ARBA" id="ARBA00055107"/>
    </source>
</evidence>
<accession>A0A3B3SAP0</accession>
<evidence type="ECO:0000256" key="9">
    <source>
        <dbReference type="ARBA" id="ARBA00022490"/>
    </source>
</evidence>
<dbReference type="Gene3D" id="2.30.29.30">
    <property type="entry name" value="Pleckstrin-homology domain (PH domain)/Phosphotyrosine-binding domain (PTB)"/>
    <property type="match status" value="1"/>
</dbReference>
<dbReference type="InterPro" id="IPR000648">
    <property type="entry name" value="Oxysterol-bd"/>
</dbReference>
<evidence type="ECO:0000256" key="5">
    <source>
        <dbReference type="ARBA" id="ARBA00004617"/>
    </source>
</evidence>
<dbReference type="Proteomes" id="UP000261540">
    <property type="component" value="Unplaced"/>
</dbReference>
<protein>
    <recommendedName>
        <fullName evidence="20">Oxysterol-binding protein</fullName>
    </recommendedName>
</protein>
<keyword evidence="16" id="KW-0966">Cell projection</keyword>
<comment type="subcellular location">
    <subcellularLocation>
        <location evidence="1">Cell membrane</location>
        <topology evidence="1">Peripheral membrane protein</topology>
    </subcellularLocation>
    <subcellularLocation>
        <location evidence="3">Cell projection</location>
        <location evidence="3">Filopodium tip</location>
    </subcellularLocation>
    <subcellularLocation>
        <location evidence="4">Cytoplasm</location>
        <location evidence="4">Cytosol</location>
    </subcellularLocation>
    <subcellularLocation>
        <location evidence="2">Endoplasmic reticulum membrane</location>
        <topology evidence="2">Peripheral membrane protein</topology>
    </subcellularLocation>
    <subcellularLocation>
        <location evidence="5">Nucleus membrane</location>
        <topology evidence="5">Peripheral membrane protein</topology>
    </subcellularLocation>
</comment>
<dbReference type="InterPro" id="IPR041680">
    <property type="entry name" value="PH_8"/>
</dbReference>
<evidence type="ECO:0000256" key="8">
    <source>
        <dbReference type="ARBA" id="ARBA00022475"/>
    </source>
</evidence>
<dbReference type="GeneTree" id="ENSGT00940000155957"/>
<dbReference type="SMART" id="SM00233">
    <property type="entry name" value="PH"/>
    <property type="match status" value="1"/>
</dbReference>
<evidence type="ECO:0000256" key="13">
    <source>
        <dbReference type="ARBA" id="ARBA00023121"/>
    </source>
</evidence>
<keyword evidence="15" id="KW-0539">Nucleus</keyword>
<dbReference type="FunFam" id="2.40.160.120:FF:000001">
    <property type="entry name" value="Oxysterol-binding protein"/>
    <property type="match status" value="1"/>
</dbReference>
<dbReference type="AlphaFoldDB" id="A0A3B3SAP0"/>
<evidence type="ECO:0000256" key="18">
    <source>
        <dbReference type="ARBA" id="ARBA00064163"/>
    </source>
</evidence>
<feature type="region of interest" description="Disordered" evidence="21">
    <location>
        <begin position="254"/>
        <end position="317"/>
    </location>
</feature>
<dbReference type="SUPFAM" id="SSF50729">
    <property type="entry name" value="PH domain-like"/>
    <property type="match status" value="1"/>
</dbReference>
<dbReference type="FunFam" id="2.30.29.30:FF:000011">
    <property type="entry name" value="Oxysterol-binding protein"/>
    <property type="match status" value="1"/>
</dbReference>
<dbReference type="PROSITE" id="PS01013">
    <property type="entry name" value="OSBP"/>
    <property type="match status" value="1"/>
</dbReference>
<dbReference type="Gene3D" id="2.40.160.120">
    <property type="match status" value="1"/>
</dbReference>
<keyword evidence="11" id="KW-0256">Endoplasmic reticulum</keyword>
<evidence type="ECO:0000313" key="23">
    <source>
        <dbReference type="Ensembl" id="ENSPKIP00000027812.1"/>
    </source>
</evidence>
<dbReference type="InterPro" id="IPR011993">
    <property type="entry name" value="PH-like_dom_sf"/>
</dbReference>
<dbReference type="Pfam" id="PF15409">
    <property type="entry name" value="PH_8"/>
    <property type="match status" value="1"/>
</dbReference>
<dbReference type="GO" id="GO:0031965">
    <property type="term" value="C:nuclear membrane"/>
    <property type="evidence" value="ECO:0007669"/>
    <property type="project" value="UniProtKB-SubCell"/>
</dbReference>
<dbReference type="GO" id="GO:0006699">
    <property type="term" value="P:bile acid biosynthetic process"/>
    <property type="evidence" value="ECO:0007669"/>
    <property type="project" value="UniProtKB-ARBA"/>
</dbReference>
<evidence type="ECO:0000256" key="11">
    <source>
        <dbReference type="ARBA" id="ARBA00022824"/>
    </source>
</evidence>
<evidence type="ECO:0000256" key="2">
    <source>
        <dbReference type="ARBA" id="ARBA00004406"/>
    </source>
</evidence>
<comment type="subunit">
    <text evidence="18">Homodimer. Interacts with RRAS. Interacts (phosphorylated form) with VAPA. Interacts with OSBPL6.</text>
</comment>
<feature type="region of interest" description="Disordered" evidence="21">
    <location>
        <begin position="1"/>
        <end position="34"/>
    </location>
</feature>
<dbReference type="GO" id="GO:0097038">
    <property type="term" value="C:perinuclear endoplasmic reticulum"/>
    <property type="evidence" value="ECO:0007669"/>
    <property type="project" value="TreeGrafter"/>
</dbReference>
<dbReference type="InterPro" id="IPR037239">
    <property type="entry name" value="OSBP_sf"/>
</dbReference>
<dbReference type="PANTHER" id="PTHR10972">
    <property type="entry name" value="OXYSTEROL-BINDING PROTEIN-RELATED"/>
    <property type="match status" value="1"/>
</dbReference>
<evidence type="ECO:0000256" key="19">
    <source>
        <dbReference type="RuleBase" id="RU003844"/>
    </source>
</evidence>
<dbReference type="PROSITE" id="PS50003">
    <property type="entry name" value="PH_DOMAIN"/>
    <property type="match status" value="1"/>
</dbReference>
<dbReference type="GO" id="GO:0015485">
    <property type="term" value="F:cholesterol binding"/>
    <property type="evidence" value="ECO:0007669"/>
    <property type="project" value="TreeGrafter"/>
</dbReference>
<keyword evidence="14" id="KW-0472">Membrane</keyword>
<keyword evidence="10" id="KW-0597">Phosphoprotein</keyword>
<dbReference type="GO" id="GO:0120015">
    <property type="term" value="F:sterol transfer activity"/>
    <property type="evidence" value="ECO:0007669"/>
    <property type="project" value="UniProtKB-ARBA"/>
</dbReference>
<evidence type="ECO:0000256" key="4">
    <source>
        <dbReference type="ARBA" id="ARBA00004514"/>
    </source>
</evidence>
<evidence type="ECO:0000256" key="20">
    <source>
        <dbReference type="RuleBase" id="RU003845"/>
    </source>
</evidence>
<evidence type="ECO:0000256" key="14">
    <source>
        <dbReference type="ARBA" id="ARBA00023136"/>
    </source>
</evidence>
<evidence type="ECO:0000259" key="22">
    <source>
        <dbReference type="PROSITE" id="PS50003"/>
    </source>
</evidence>
<dbReference type="PANTHER" id="PTHR10972:SF15">
    <property type="entry name" value="OXYSTEROL-BINDING PROTEIN-RELATED PROTEIN 3"/>
    <property type="match status" value="1"/>
</dbReference>
<reference evidence="23" key="2">
    <citation type="submission" date="2025-09" db="UniProtKB">
        <authorList>
            <consortium name="Ensembl"/>
        </authorList>
    </citation>
    <scope>IDENTIFICATION</scope>
</reference>
<evidence type="ECO:0000256" key="1">
    <source>
        <dbReference type="ARBA" id="ARBA00004202"/>
    </source>
</evidence>
<evidence type="ECO:0000256" key="7">
    <source>
        <dbReference type="ARBA" id="ARBA00022448"/>
    </source>
</evidence>
<evidence type="ECO:0000256" key="12">
    <source>
        <dbReference type="ARBA" id="ARBA00023055"/>
    </source>
</evidence>
<dbReference type="Ensembl" id="ENSPKIT00000008585.1">
    <property type="protein sequence ID" value="ENSPKIP00000027812.1"/>
    <property type="gene ID" value="ENSPKIG00000009683.1"/>
</dbReference>
<dbReference type="GO" id="GO:0032433">
    <property type="term" value="C:filopodium tip"/>
    <property type="evidence" value="ECO:0007669"/>
    <property type="project" value="UniProtKB-SubCell"/>
</dbReference>
<dbReference type="OrthoDB" id="1854502at2759"/>
<comment type="function">
    <text evidence="17">Phosphoinositide-binding protein which associates with both cell and endoplasmic reticulum (ER) membranes. Can bind to the ER membrane protein VAPA and recruit VAPA to plasma membrane sites, thus linking these intracellular compartments. The ORP3-VAPA complex stimulates RRAS signaling which in turn attenuates integrin beta-1 (ITGB1) activation at the cell surface. With VAPA, may regulate ER morphology. Has a role in regulation of the actin cytoskeleton, cell polarity and cell adhesion. Binds to phosphoinositides with preference for PI(3,4)P2 and PI(3,4,5)P3. Also binds 25-hydroxycholesterol and cholesterol.</text>
</comment>
<dbReference type="GO" id="GO:0005886">
    <property type="term" value="C:plasma membrane"/>
    <property type="evidence" value="ECO:0007669"/>
    <property type="project" value="UniProtKB-SubCell"/>
</dbReference>
<dbReference type="Pfam" id="PF01237">
    <property type="entry name" value="Oxysterol_BP"/>
    <property type="match status" value="1"/>
</dbReference>
<feature type="compositionally biased region" description="Low complexity" evidence="21">
    <location>
        <begin position="15"/>
        <end position="25"/>
    </location>
</feature>
<feature type="region of interest" description="Disordered" evidence="21">
    <location>
        <begin position="477"/>
        <end position="514"/>
    </location>
</feature>
<organism evidence="23 24">
    <name type="scientific">Paramormyrops kingsleyae</name>
    <dbReference type="NCBI Taxonomy" id="1676925"/>
    <lineage>
        <taxon>Eukaryota</taxon>
        <taxon>Metazoa</taxon>
        <taxon>Chordata</taxon>
        <taxon>Craniata</taxon>
        <taxon>Vertebrata</taxon>
        <taxon>Euteleostomi</taxon>
        <taxon>Actinopterygii</taxon>
        <taxon>Neopterygii</taxon>
        <taxon>Teleostei</taxon>
        <taxon>Osteoglossocephala</taxon>
        <taxon>Osteoglossomorpha</taxon>
        <taxon>Osteoglossiformes</taxon>
        <taxon>Mormyridae</taxon>
        <taxon>Paramormyrops</taxon>
    </lineage>
</organism>
<proteinExistence type="inferred from homology"/>
<keyword evidence="7 20" id="KW-0813">Transport</keyword>
<keyword evidence="12 20" id="KW-0445">Lipid transport</keyword>
<feature type="domain" description="PH" evidence="22">
    <location>
        <begin position="51"/>
        <end position="146"/>
    </location>
</feature>
<evidence type="ECO:0000256" key="21">
    <source>
        <dbReference type="SAM" id="MobiDB-lite"/>
    </source>
</evidence>
<dbReference type="FunFam" id="3.30.70.3490:FF:000004">
    <property type="entry name" value="Oxysterol-binding protein"/>
    <property type="match status" value="1"/>
</dbReference>
<dbReference type="Gene3D" id="3.30.70.3490">
    <property type="match status" value="1"/>
</dbReference>
<evidence type="ECO:0000256" key="10">
    <source>
        <dbReference type="ARBA" id="ARBA00022553"/>
    </source>
</evidence>
<feature type="compositionally biased region" description="Basic residues" evidence="21">
    <location>
        <begin position="258"/>
        <end position="270"/>
    </location>
</feature>
<evidence type="ECO:0000256" key="15">
    <source>
        <dbReference type="ARBA" id="ARBA00023242"/>
    </source>
</evidence>
<dbReference type="CDD" id="cd13287">
    <property type="entry name" value="PH_ORP3_ORP6_ORP7"/>
    <property type="match status" value="1"/>
</dbReference>
<keyword evidence="24" id="KW-1185">Reference proteome</keyword>
<evidence type="ECO:0000256" key="6">
    <source>
        <dbReference type="ARBA" id="ARBA00008842"/>
    </source>
</evidence>
<dbReference type="InterPro" id="IPR018494">
    <property type="entry name" value="Oxysterol-bd_CS"/>
</dbReference>
<reference evidence="23" key="1">
    <citation type="submission" date="2025-08" db="UniProtKB">
        <authorList>
            <consortium name="Ensembl"/>
        </authorList>
    </citation>
    <scope>IDENTIFICATION</scope>
</reference>
<dbReference type="STRING" id="1676925.ENSPKIP00000027812"/>
<dbReference type="GO" id="GO:0005829">
    <property type="term" value="C:cytosol"/>
    <property type="evidence" value="ECO:0007669"/>
    <property type="project" value="UniProtKB-SubCell"/>
</dbReference>
<evidence type="ECO:0000313" key="24">
    <source>
        <dbReference type="Proteomes" id="UP000261540"/>
    </source>
</evidence>
<dbReference type="SUPFAM" id="SSF144000">
    <property type="entry name" value="Oxysterol-binding protein-like"/>
    <property type="match status" value="1"/>
</dbReference>
<sequence length="921" mass="103721">MISEEKASFMAQKMSSPSRSNSSGSSKHDSRQDSWEIIDGHRGETSHGREPLRQEGYLLKKRKWPLKGWHKRYFLLDKGILKYAKSGADIEKGKLHGCIDVGHSVMAIKKNGKCIDLDAEDNIYHLKINTQELFDEWVSKLRDHRLYRQNAMAIFPHDKPLFYPHFAPASPNLSEKASMRKASIPHEAIIPQAFSSQAKVTAWLQSSEDMDRCTKELSLCESYLLELHHLLKSMEVLHRTYSAPAINALQATLDSPKKEKRASRKWRTKNFGKDNKTTLQVPSCISSSSLRLHSSNPNLSSVETGLDKADPEALDSPPDAAKLQEDFCRVADSLHAALKSAFSTLSAEREKLKQVLDQETPSTQVLGLKSTLASAIAQNSELKERLGKIHAESCFTEPTVRFTGNTGPLQIQKQDSTDESHPLIHQVSNESRASISESLSEFFDAREVLRSASSSENEGSDDDSCISDVSDNLSVENLSNGAEGERANPGLPRSSGRRSRAATSESILSDPAGAREIRGAALHKDEADVCAVPPACMENGAPHRQRRSRLPAPSPNTSNISLWNILKNNIGKDLSKVAMPVALNEPLNTLQRLCEELEYSELLDQAAGTADPFERMVYIATFAISGYAASYYRAAGKPFNPVLGETYECDRPDKGFRFIAEQVSHHPPISACHADSKNFTFWQDMRWKNKFWGKSMEIVPVGTSHVILLPSGDHYEWDKVTSCIHNIMSGQRWIEHYGEITIKNHSSDACQCKVTFLKAKYWNSSVNDVEGLVTDSKGNVIRKLYGKWHEGIYCGEPSSASCIWRTNAMHPDYEQYYGFTTFAIELNELDPETKALFPPTDSRLRLDQRMLEDGNVEAAEEQKQRIEQLQRDRRKVLEENNMTHQPRFFKKLKDDTWVSNNTYWDLRKDPGFASLDWPVLW</sequence>
<comment type="similarity">
    <text evidence="6 19">Belongs to the OSBP family.</text>
</comment>
<feature type="compositionally biased region" description="Low complexity" evidence="21">
    <location>
        <begin position="283"/>
        <end position="301"/>
    </location>
</feature>
<evidence type="ECO:0000256" key="3">
    <source>
        <dbReference type="ARBA" id="ARBA00004495"/>
    </source>
</evidence>